<name>W9QBP6_9ROSA</name>
<gene>
    <name evidence="2" type="ORF">L484_005734</name>
</gene>
<organism evidence="2 3">
    <name type="scientific">Morus notabilis</name>
    <dbReference type="NCBI Taxonomy" id="981085"/>
    <lineage>
        <taxon>Eukaryota</taxon>
        <taxon>Viridiplantae</taxon>
        <taxon>Streptophyta</taxon>
        <taxon>Embryophyta</taxon>
        <taxon>Tracheophyta</taxon>
        <taxon>Spermatophyta</taxon>
        <taxon>Magnoliopsida</taxon>
        <taxon>eudicotyledons</taxon>
        <taxon>Gunneridae</taxon>
        <taxon>Pentapetalae</taxon>
        <taxon>rosids</taxon>
        <taxon>fabids</taxon>
        <taxon>Rosales</taxon>
        <taxon>Moraceae</taxon>
        <taxon>Moreae</taxon>
        <taxon>Morus</taxon>
    </lineage>
</organism>
<accession>W9QBP6</accession>
<dbReference type="AlphaFoldDB" id="W9QBP6"/>
<protein>
    <submittedName>
        <fullName evidence="2">Uncharacterized protein</fullName>
    </submittedName>
</protein>
<sequence length="96" mass="10389">MPWTTIEPIDAGHVHSLAAGHLCTLAAGVFDNTVLTKRLSSGRSTESNGLFVESQPKSPPAPPRSHDQANFTPPYPPRVAHNYNWASTQTSSHIKT</sequence>
<evidence type="ECO:0000256" key="1">
    <source>
        <dbReference type="SAM" id="MobiDB-lite"/>
    </source>
</evidence>
<evidence type="ECO:0000313" key="2">
    <source>
        <dbReference type="EMBL" id="EXB23444.1"/>
    </source>
</evidence>
<evidence type="ECO:0000313" key="3">
    <source>
        <dbReference type="Proteomes" id="UP000030645"/>
    </source>
</evidence>
<reference evidence="3" key="1">
    <citation type="submission" date="2013-01" db="EMBL/GenBank/DDBJ databases">
        <title>Draft Genome Sequence of a Mulberry Tree, Morus notabilis C.K. Schneid.</title>
        <authorList>
            <person name="He N."/>
            <person name="Zhao S."/>
        </authorList>
    </citation>
    <scope>NUCLEOTIDE SEQUENCE</scope>
</reference>
<dbReference type="Proteomes" id="UP000030645">
    <property type="component" value="Unassembled WGS sequence"/>
</dbReference>
<feature type="compositionally biased region" description="Polar residues" evidence="1">
    <location>
        <begin position="84"/>
        <end position="96"/>
    </location>
</feature>
<proteinExistence type="predicted"/>
<keyword evidence="3" id="KW-1185">Reference proteome</keyword>
<feature type="region of interest" description="Disordered" evidence="1">
    <location>
        <begin position="40"/>
        <end position="96"/>
    </location>
</feature>
<dbReference type="EMBL" id="KE343319">
    <property type="protein sequence ID" value="EXB23444.1"/>
    <property type="molecule type" value="Genomic_DNA"/>
</dbReference>